<proteinExistence type="predicted"/>
<evidence type="ECO:0000313" key="2">
    <source>
        <dbReference type="Proteomes" id="UP000194127"/>
    </source>
</evidence>
<sequence>MIVVNDFMFCKQHGSEYCHLCTCDHRDGNNHVLDLYNTFADNVEESGFSLEERTPLNAYSYGAVPVRRGSEDYKCTTHGTKDCERCFDWVGIVRREVQEAETQERWLERRRRYFERVDRD</sequence>
<evidence type="ECO:0000313" key="1">
    <source>
        <dbReference type="EMBL" id="OSX67542.1"/>
    </source>
</evidence>
<dbReference type="Proteomes" id="UP000194127">
    <property type="component" value="Unassembled WGS sequence"/>
</dbReference>
<keyword evidence="2" id="KW-1185">Reference proteome</keyword>
<dbReference type="OrthoDB" id="341421at2759"/>
<gene>
    <name evidence="1" type="ORF">POSPLADRAFT_1128903</name>
</gene>
<dbReference type="GeneID" id="36328740"/>
<accession>A0A1X6NG98</accession>
<dbReference type="EMBL" id="KZ110591">
    <property type="protein sequence ID" value="OSX67542.1"/>
    <property type="molecule type" value="Genomic_DNA"/>
</dbReference>
<dbReference type="AlphaFoldDB" id="A0A1X6NG98"/>
<protein>
    <submittedName>
        <fullName evidence="1">Uncharacterized protein</fullName>
    </submittedName>
</protein>
<organism evidence="1 2">
    <name type="scientific">Postia placenta MAD-698-R-SB12</name>
    <dbReference type="NCBI Taxonomy" id="670580"/>
    <lineage>
        <taxon>Eukaryota</taxon>
        <taxon>Fungi</taxon>
        <taxon>Dikarya</taxon>
        <taxon>Basidiomycota</taxon>
        <taxon>Agaricomycotina</taxon>
        <taxon>Agaricomycetes</taxon>
        <taxon>Polyporales</taxon>
        <taxon>Adustoporiaceae</taxon>
        <taxon>Rhodonia</taxon>
    </lineage>
</organism>
<reference evidence="1 2" key="1">
    <citation type="submission" date="2017-04" db="EMBL/GenBank/DDBJ databases">
        <title>Genome Sequence of the Model Brown-Rot Fungus Postia placenta SB12.</title>
        <authorList>
            <consortium name="DOE Joint Genome Institute"/>
            <person name="Gaskell J."/>
            <person name="Kersten P."/>
            <person name="Larrondo L.F."/>
            <person name="Canessa P."/>
            <person name="Martinez D."/>
            <person name="Hibbett D."/>
            <person name="Schmoll M."/>
            <person name="Kubicek C.P."/>
            <person name="Martinez A.T."/>
            <person name="Yadav J."/>
            <person name="Master E."/>
            <person name="Magnuson J.K."/>
            <person name="James T."/>
            <person name="Yaver D."/>
            <person name="Berka R."/>
            <person name="Labutti K."/>
            <person name="Lipzen A."/>
            <person name="Aerts A."/>
            <person name="Barry K."/>
            <person name="Henrissat B."/>
            <person name="Blanchette R."/>
            <person name="Grigoriev I."/>
            <person name="Cullen D."/>
        </authorList>
    </citation>
    <scope>NUCLEOTIDE SEQUENCE [LARGE SCALE GENOMIC DNA]</scope>
    <source>
        <strain evidence="1 2">MAD-698-R-SB12</strain>
    </source>
</reference>
<name>A0A1X6NG98_9APHY</name>
<dbReference type="RefSeq" id="XP_024344336.1">
    <property type="nucleotide sequence ID" value="XM_024483791.1"/>
</dbReference>